<proteinExistence type="inferred from homology"/>
<evidence type="ECO:0000256" key="4">
    <source>
        <dbReference type="ARBA" id="ARBA00051407"/>
    </source>
</evidence>
<dbReference type="Proteomes" id="UP000186110">
    <property type="component" value="Chromosome"/>
</dbReference>
<evidence type="ECO:0000259" key="10">
    <source>
        <dbReference type="Pfam" id="PF00171"/>
    </source>
</evidence>
<keyword evidence="12" id="KW-1185">Reference proteome</keyword>
<dbReference type="CDD" id="cd07097">
    <property type="entry name" value="ALDH_KGSADH-YcbD"/>
    <property type="match status" value="1"/>
</dbReference>
<dbReference type="SUPFAM" id="SSF53720">
    <property type="entry name" value="ALDH-like"/>
    <property type="match status" value="1"/>
</dbReference>
<dbReference type="STRING" id="1484693.RS694_18405"/>
<feature type="domain" description="Aldehyde dehydrogenase" evidence="10">
    <location>
        <begin position="14"/>
        <end position="475"/>
    </location>
</feature>
<dbReference type="RefSeq" id="WP_029706508.1">
    <property type="nucleotide sequence ID" value="NZ_CP019239.1"/>
</dbReference>
<comment type="function">
    <text evidence="5">Involved in the toluene-4-sulfonate degradation pathway. Does not discriminate between the sulfonate and the carboxyl substituents and can also be involved in the p-toluenecarboxylate degradation pathway.</text>
</comment>
<dbReference type="PANTHER" id="PTHR11699">
    <property type="entry name" value="ALDEHYDE DEHYDROGENASE-RELATED"/>
    <property type="match status" value="1"/>
</dbReference>
<dbReference type="GO" id="GO:0018462">
    <property type="term" value="F:4-(hydroxymethyl)benzenesulfonate dehydrogenase activity"/>
    <property type="evidence" value="ECO:0007669"/>
    <property type="project" value="UniProtKB-EC"/>
</dbReference>
<evidence type="ECO:0000256" key="9">
    <source>
        <dbReference type="RuleBase" id="RU003345"/>
    </source>
</evidence>
<evidence type="ECO:0000256" key="7">
    <source>
        <dbReference type="ARBA" id="ARBA00079883"/>
    </source>
</evidence>
<accession>A0A1P8KE40</accession>
<dbReference type="Gene3D" id="3.40.605.10">
    <property type="entry name" value="Aldehyde Dehydrogenase, Chain A, domain 1"/>
    <property type="match status" value="1"/>
</dbReference>
<comment type="similarity">
    <text evidence="1 9">Belongs to the aldehyde dehydrogenase family.</text>
</comment>
<keyword evidence="3 9" id="KW-0560">Oxidoreductase</keyword>
<dbReference type="EMBL" id="CP019239">
    <property type="protein sequence ID" value="APW44300.1"/>
    <property type="molecule type" value="Genomic_DNA"/>
</dbReference>
<dbReference type="InterPro" id="IPR029510">
    <property type="entry name" value="Ald_DH_CS_GLU"/>
</dbReference>
<dbReference type="GO" id="GO:0016620">
    <property type="term" value="F:oxidoreductase activity, acting on the aldehyde or oxo group of donors, NAD or NADP as acceptor"/>
    <property type="evidence" value="ECO:0007669"/>
    <property type="project" value="InterPro"/>
</dbReference>
<dbReference type="eggNOG" id="COG1012">
    <property type="taxonomic scope" value="Bacteria"/>
</dbReference>
<reference evidence="11 12" key="1">
    <citation type="submission" date="2017-01" db="EMBL/GenBank/DDBJ databases">
        <authorList>
            <person name="Mah S.A."/>
            <person name="Swanson W.J."/>
            <person name="Moy G.W."/>
            <person name="Vacquier V.D."/>
        </authorList>
    </citation>
    <scope>NUCLEOTIDE SEQUENCE [LARGE SCALE GENOMIC DNA]</scope>
    <source>
        <strain evidence="11 12">DSM 22694</strain>
    </source>
</reference>
<gene>
    <name evidence="11" type="ORF">RS694_18405</name>
</gene>
<comment type="subunit">
    <text evidence="2">Homodimer.</text>
</comment>
<sequence length="480" mass="50441">MTTSQHNNLINGEWVASASYAPNLNPSNLADVVGEYAQADAAQLNAAVAAAQKAFPAWSTGGIQARADALDKIGTEILARREELGTLLAREEGKTRAEGIGEAARAGNIFKFFAGECLRLAGETLPSVRPGIGVEVTREPLGVIGLITPWNFPIAIPAWKIAPALAYGNCVVLKPADLVPGCAWALADIISRSGIPAGVFNLVMGPGRVIGDALVNHPGITAISFTGSVGVGQRIAAACAGHMKKVQLEMGGKNPQVVLDDADLGVAVELSVQSAFYSTGQRCTASSRLIVTDKIYPAFIEAMQKRMAAIKVGDALQAGIDIGPVSSQAQLEQDLSYVEIGKAEGATLLTGGERLQRDTEGFYMAPALLVDSTAAMRINREEVFGPVASVIRVKDYDEALAVANDTPFGLSAGIATTSLKYATHFKRHSQAGMVMVNLPTAGVDYHVPFGGRKGSSYGSREQGKYAAEFFTTVKTAYTLA</sequence>
<evidence type="ECO:0000313" key="12">
    <source>
        <dbReference type="Proteomes" id="UP000186110"/>
    </source>
</evidence>
<protein>
    <recommendedName>
        <fullName evidence="6">4-(hydroxymethyl)benzenesulfonate dehydrogenase</fullName>
        <ecNumber evidence="6">1.1.1.257</ecNumber>
    </recommendedName>
    <alternativeName>
        <fullName evidence="7">Toluenesulfonate aldehyde dehydrogenase TsaD</fullName>
    </alternativeName>
</protein>
<evidence type="ECO:0000256" key="5">
    <source>
        <dbReference type="ARBA" id="ARBA00056807"/>
    </source>
</evidence>
<organism evidence="11 12">
    <name type="scientific">Rhodoferax saidenbachensis</name>
    <dbReference type="NCBI Taxonomy" id="1484693"/>
    <lineage>
        <taxon>Bacteria</taxon>
        <taxon>Pseudomonadati</taxon>
        <taxon>Pseudomonadota</taxon>
        <taxon>Betaproteobacteria</taxon>
        <taxon>Burkholderiales</taxon>
        <taxon>Comamonadaceae</taxon>
        <taxon>Rhodoferax</taxon>
    </lineage>
</organism>
<dbReference type="InterPro" id="IPR015590">
    <property type="entry name" value="Aldehyde_DH_dom"/>
</dbReference>
<evidence type="ECO:0000256" key="1">
    <source>
        <dbReference type="ARBA" id="ARBA00009986"/>
    </source>
</evidence>
<dbReference type="Gene3D" id="3.40.309.10">
    <property type="entry name" value="Aldehyde Dehydrogenase, Chain A, domain 2"/>
    <property type="match status" value="1"/>
</dbReference>
<dbReference type="FunFam" id="3.40.605.10:FF:000007">
    <property type="entry name" value="NAD/NADP-dependent betaine aldehyde dehydrogenase"/>
    <property type="match status" value="1"/>
</dbReference>
<dbReference type="Pfam" id="PF00171">
    <property type="entry name" value="Aldedh"/>
    <property type="match status" value="1"/>
</dbReference>
<name>A0A1P8KE40_9BURK</name>
<evidence type="ECO:0000256" key="2">
    <source>
        <dbReference type="ARBA" id="ARBA00011738"/>
    </source>
</evidence>
<comment type="catalytic activity">
    <reaction evidence="4">
        <text>4-(hydroxymethyl)benzenesulfonate + NAD(+) = 4-formylbenzenesulfonate + NADH + H(+)</text>
        <dbReference type="Rhea" id="RHEA:24412"/>
        <dbReference type="ChEBI" id="CHEBI:11944"/>
        <dbReference type="ChEBI" id="CHEBI:11987"/>
        <dbReference type="ChEBI" id="CHEBI:15378"/>
        <dbReference type="ChEBI" id="CHEBI:57540"/>
        <dbReference type="ChEBI" id="CHEBI:57945"/>
        <dbReference type="EC" id="1.1.1.257"/>
    </reaction>
</comment>
<dbReference type="AlphaFoldDB" id="A0A1P8KE40"/>
<dbReference type="InterPro" id="IPR016161">
    <property type="entry name" value="Ald_DH/histidinol_DH"/>
</dbReference>
<dbReference type="PROSITE" id="PS00687">
    <property type="entry name" value="ALDEHYDE_DEHYDR_GLU"/>
    <property type="match status" value="1"/>
</dbReference>
<dbReference type="PROSITE" id="PS00070">
    <property type="entry name" value="ALDEHYDE_DEHYDR_CYS"/>
    <property type="match status" value="1"/>
</dbReference>
<evidence type="ECO:0000313" key="11">
    <source>
        <dbReference type="EMBL" id="APW44300.1"/>
    </source>
</evidence>
<feature type="active site" evidence="8">
    <location>
        <position position="249"/>
    </location>
</feature>
<dbReference type="InterPro" id="IPR016163">
    <property type="entry name" value="Ald_DH_C"/>
</dbReference>
<evidence type="ECO:0000256" key="6">
    <source>
        <dbReference type="ARBA" id="ARBA00066857"/>
    </source>
</evidence>
<evidence type="ECO:0000256" key="8">
    <source>
        <dbReference type="PROSITE-ProRule" id="PRU10007"/>
    </source>
</evidence>
<dbReference type="KEGG" id="rsb:RS694_18405"/>
<dbReference type="EC" id="1.1.1.257" evidence="6"/>
<dbReference type="InterPro" id="IPR016160">
    <property type="entry name" value="Ald_DH_CS_CYS"/>
</dbReference>
<evidence type="ECO:0000256" key="3">
    <source>
        <dbReference type="ARBA" id="ARBA00023002"/>
    </source>
</evidence>
<dbReference type="InterPro" id="IPR016162">
    <property type="entry name" value="Ald_DH_N"/>
</dbReference>